<organism evidence="1 2">
    <name type="scientific">Sphingomonas parapaucimobilis NBRC 15100</name>
    <dbReference type="NCBI Taxonomy" id="1219049"/>
    <lineage>
        <taxon>Bacteria</taxon>
        <taxon>Pseudomonadati</taxon>
        <taxon>Pseudomonadota</taxon>
        <taxon>Alphaproteobacteria</taxon>
        <taxon>Sphingomonadales</taxon>
        <taxon>Sphingomonadaceae</taxon>
        <taxon>Sphingomonas</taxon>
    </lineage>
</organism>
<comment type="caution">
    <text evidence="1">The sequence shown here is derived from an EMBL/GenBank/DDBJ whole genome shotgun (WGS) entry which is preliminary data.</text>
</comment>
<name>A0A0A1W479_9SPHN</name>
<gene>
    <name evidence="1" type="ORF">SP5_016_00510</name>
</gene>
<reference evidence="1 2" key="1">
    <citation type="submission" date="2014-11" db="EMBL/GenBank/DDBJ databases">
        <title>Whole genome shotgun sequence of Sphingomonas parapaucimobilis NBRC 15100.</title>
        <authorList>
            <person name="Katano-Makiyama Y."/>
            <person name="Hosoyama A."/>
            <person name="Hashimoto M."/>
            <person name="Hosoyama Y."/>
            <person name="Noguchi M."/>
            <person name="Numata M."/>
            <person name="Tsuchikane K."/>
            <person name="Hirakata S."/>
            <person name="Uohara A."/>
            <person name="Shimodaira J."/>
            <person name="Ohji S."/>
            <person name="Ichikawa N."/>
            <person name="Kimura A."/>
            <person name="Yamazoe A."/>
            <person name="Fujita N."/>
        </authorList>
    </citation>
    <scope>NUCLEOTIDE SEQUENCE [LARGE SCALE GENOMIC DNA]</scope>
    <source>
        <strain evidence="1 2">NBRC 15100</strain>
    </source>
</reference>
<evidence type="ECO:0000313" key="1">
    <source>
        <dbReference type="EMBL" id="GAL99920.1"/>
    </source>
</evidence>
<accession>A0A0A1W479</accession>
<evidence type="ECO:0008006" key="3">
    <source>
        <dbReference type="Google" id="ProtNLM"/>
    </source>
</evidence>
<dbReference type="Proteomes" id="UP000032305">
    <property type="component" value="Unassembled WGS sequence"/>
</dbReference>
<protein>
    <recommendedName>
        <fullName evidence="3">Tetratricopeptide repeat protein</fullName>
    </recommendedName>
</protein>
<dbReference type="OrthoDB" id="7202990at2"/>
<dbReference type="AlphaFoldDB" id="A0A0A1W479"/>
<keyword evidence="2" id="KW-1185">Reference proteome</keyword>
<sequence length="188" mass="21216">MLIALLFAAAAPDCTYDRAAMMALPQQTFDQEPGGWRSLSMRGCEAEAADLIRNWREKNKPERLASILYWHEGQLRANLGQRDAAITLFEKSRKTVEDDHGMGWNLYVDGSIAFLRRDRPAFDKWHAALAALPKPEDFDPRGPDGKPIAIAWPMNLNVLDGFARCWDKSYKEAYGMCAMPNRIIKTGA</sequence>
<dbReference type="eggNOG" id="ENOG5032U4S">
    <property type="taxonomic scope" value="Bacteria"/>
</dbReference>
<evidence type="ECO:0000313" key="2">
    <source>
        <dbReference type="Proteomes" id="UP000032305"/>
    </source>
</evidence>
<dbReference type="RefSeq" id="WP_042483926.1">
    <property type="nucleotide sequence ID" value="NZ_BBPI01000016.1"/>
</dbReference>
<proteinExistence type="predicted"/>
<dbReference type="EMBL" id="BBPI01000016">
    <property type="protein sequence ID" value="GAL99920.1"/>
    <property type="molecule type" value="Genomic_DNA"/>
</dbReference>